<proteinExistence type="predicted"/>
<gene>
    <name evidence="2" type="ORF">V5N11_005693</name>
</gene>
<sequence length="115" mass="13318">MPIQFGRPLCSKLISHSITPDWTHTLQSLISNRKSTMDNILLRLAFQATIYHLWRESNGRKHDQEPLSTLRLTHVIDKVIRNRLKSRWKPTGKSEDELSNNGSPSTAPSEFDYNF</sequence>
<evidence type="ECO:0000313" key="2">
    <source>
        <dbReference type="EMBL" id="KAL1214134.1"/>
    </source>
</evidence>
<dbReference type="Proteomes" id="UP001558713">
    <property type="component" value="Unassembled WGS sequence"/>
</dbReference>
<keyword evidence="3" id="KW-1185">Reference proteome</keyword>
<comment type="caution">
    <text evidence="2">The sequence shown here is derived from an EMBL/GenBank/DDBJ whole genome shotgun (WGS) entry which is preliminary data.</text>
</comment>
<feature type="compositionally biased region" description="Polar residues" evidence="1">
    <location>
        <begin position="99"/>
        <end position="108"/>
    </location>
</feature>
<evidence type="ECO:0000313" key="3">
    <source>
        <dbReference type="Proteomes" id="UP001558713"/>
    </source>
</evidence>
<dbReference type="AlphaFoldDB" id="A0ABD1BE02"/>
<evidence type="ECO:0000256" key="1">
    <source>
        <dbReference type="SAM" id="MobiDB-lite"/>
    </source>
</evidence>
<protein>
    <submittedName>
        <fullName evidence="2">Uncharacterized protein</fullName>
    </submittedName>
</protein>
<name>A0ABD1BE02_CARAN</name>
<accession>A0ABD1BE02</accession>
<organism evidence="2 3">
    <name type="scientific">Cardamine amara subsp. amara</name>
    <dbReference type="NCBI Taxonomy" id="228776"/>
    <lineage>
        <taxon>Eukaryota</taxon>
        <taxon>Viridiplantae</taxon>
        <taxon>Streptophyta</taxon>
        <taxon>Embryophyta</taxon>
        <taxon>Tracheophyta</taxon>
        <taxon>Spermatophyta</taxon>
        <taxon>Magnoliopsida</taxon>
        <taxon>eudicotyledons</taxon>
        <taxon>Gunneridae</taxon>
        <taxon>Pentapetalae</taxon>
        <taxon>rosids</taxon>
        <taxon>malvids</taxon>
        <taxon>Brassicales</taxon>
        <taxon>Brassicaceae</taxon>
        <taxon>Cardamineae</taxon>
        <taxon>Cardamine</taxon>
    </lineage>
</organism>
<reference evidence="2 3" key="1">
    <citation type="submission" date="2024-04" db="EMBL/GenBank/DDBJ databases">
        <title>Genome assembly C_amara_ONT_v2.</title>
        <authorList>
            <person name="Yant L."/>
            <person name="Moore C."/>
            <person name="Slenker M."/>
        </authorList>
    </citation>
    <scope>NUCLEOTIDE SEQUENCE [LARGE SCALE GENOMIC DNA]</scope>
    <source>
        <tissue evidence="2">Leaf</tissue>
    </source>
</reference>
<feature type="region of interest" description="Disordered" evidence="1">
    <location>
        <begin position="87"/>
        <end position="115"/>
    </location>
</feature>
<dbReference type="EMBL" id="JBANAX010000322">
    <property type="protein sequence ID" value="KAL1214134.1"/>
    <property type="molecule type" value="Genomic_DNA"/>
</dbReference>